<dbReference type="InterPro" id="IPR015421">
    <property type="entry name" value="PyrdxlP-dep_Trfase_major"/>
</dbReference>
<dbReference type="GO" id="GO:0008453">
    <property type="term" value="F:alanine-glyoxylate transaminase activity"/>
    <property type="evidence" value="ECO:0007669"/>
    <property type="project" value="TreeGrafter"/>
</dbReference>
<dbReference type="GO" id="GO:0019265">
    <property type="term" value="P:glycine biosynthetic process, by transamination of glyoxylate"/>
    <property type="evidence" value="ECO:0007669"/>
    <property type="project" value="TreeGrafter"/>
</dbReference>
<dbReference type="InterPro" id="IPR015424">
    <property type="entry name" value="PyrdxlP-dep_Trfase"/>
</dbReference>
<gene>
    <name evidence="4" type="ORF">HHU12_02985</name>
</gene>
<comment type="caution">
    <text evidence="4">The sequence shown here is derived from an EMBL/GenBank/DDBJ whole genome shotgun (WGS) entry which is preliminary data.</text>
</comment>
<organism evidence="4 5">
    <name type="scientific">Flammeovirga aprica JL-4</name>
    <dbReference type="NCBI Taxonomy" id="694437"/>
    <lineage>
        <taxon>Bacteria</taxon>
        <taxon>Pseudomonadati</taxon>
        <taxon>Bacteroidota</taxon>
        <taxon>Cytophagia</taxon>
        <taxon>Cytophagales</taxon>
        <taxon>Flammeovirgaceae</taxon>
        <taxon>Flammeovirga</taxon>
    </lineage>
</organism>
<keyword evidence="5" id="KW-1185">Reference proteome</keyword>
<dbReference type="Gene3D" id="3.90.1150.10">
    <property type="entry name" value="Aspartate Aminotransferase, domain 1"/>
    <property type="match status" value="1"/>
</dbReference>
<comment type="cofactor">
    <cofactor evidence="1">
        <name>pyridoxal 5'-phosphate</name>
        <dbReference type="ChEBI" id="CHEBI:597326"/>
    </cofactor>
</comment>
<protein>
    <submittedName>
        <fullName evidence="4">Alanine--glyoxylate aminotransferase family protein</fullName>
    </submittedName>
</protein>
<dbReference type="GO" id="GO:0004760">
    <property type="term" value="F:L-serine-pyruvate transaminase activity"/>
    <property type="evidence" value="ECO:0007669"/>
    <property type="project" value="TreeGrafter"/>
</dbReference>
<dbReference type="Pfam" id="PF00266">
    <property type="entry name" value="Aminotran_5"/>
    <property type="match status" value="1"/>
</dbReference>
<keyword evidence="4" id="KW-0808">Transferase</keyword>
<accession>A0A7X9NZR2</accession>
<reference evidence="4 5" key="1">
    <citation type="submission" date="2020-04" db="EMBL/GenBank/DDBJ databases">
        <title>Flammeovirga sp. SR4, a novel species isolated from seawater.</title>
        <authorList>
            <person name="Wang X."/>
        </authorList>
    </citation>
    <scope>NUCLEOTIDE SEQUENCE [LARGE SCALE GENOMIC DNA]</scope>
    <source>
        <strain evidence="4 5">ATCC 23126</strain>
    </source>
</reference>
<name>A0A7X9NZR2_9BACT</name>
<feature type="domain" description="Aminotransferase class V" evidence="3">
    <location>
        <begin position="29"/>
        <end position="315"/>
    </location>
</feature>
<proteinExistence type="predicted"/>
<evidence type="ECO:0000256" key="1">
    <source>
        <dbReference type="ARBA" id="ARBA00001933"/>
    </source>
</evidence>
<dbReference type="InterPro" id="IPR000192">
    <property type="entry name" value="Aminotrans_V_dom"/>
</dbReference>
<evidence type="ECO:0000313" key="4">
    <source>
        <dbReference type="EMBL" id="NME66921.1"/>
    </source>
</evidence>
<dbReference type="EMBL" id="JABANE010000005">
    <property type="protein sequence ID" value="NME66921.1"/>
    <property type="molecule type" value="Genomic_DNA"/>
</dbReference>
<dbReference type="SUPFAM" id="SSF53383">
    <property type="entry name" value="PLP-dependent transferases"/>
    <property type="match status" value="1"/>
</dbReference>
<dbReference type="Proteomes" id="UP000576082">
    <property type="component" value="Unassembled WGS sequence"/>
</dbReference>
<dbReference type="InterPro" id="IPR015422">
    <property type="entry name" value="PyrdxlP-dep_Trfase_small"/>
</dbReference>
<dbReference type="RefSeq" id="WP_169654863.1">
    <property type="nucleotide sequence ID" value="NZ_JABANE010000005.1"/>
</dbReference>
<evidence type="ECO:0000259" key="3">
    <source>
        <dbReference type="Pfam" id="PF00266"/>
    </source>
</evidence>
<keyword evidence="4" id="KW-0032">Aminotransferase</keyword>
<dbReference type="PANTHER" id="PTHR21152">
    <property type="entry name" value="AMINOTRANSFERASE CLASS V"/>
    <property type="match status" value="1"/>
</dbReference>
<evidence type="ECO:0000313" key="5">
    <source>
        <dbReference type="Proteomes" id="UP000576082"/>
    </source>
</evidence>
<dbReference type="AlphaFoldDB" id="A0A7X9NZR2"/>
<dbReference type="Gene3D" id="3.40.640.10">
    <property type="entry name" value="Type I PLP-dependent aspartate aminotransferase-like (Major domain)"/>
    <property type="match status" value="1"/>
</dbReference>
<evidence type="ECO:0000256" key="2">
    <source>
        <dbReference type="ARBA" id="ARBA00022898"/>
    </source>
</evidence>
<sequence length="354" mass="40644">MISFYPGPSKIEPLVKDFMQEAIESQLIEYNHRSPQFMEMMKSCVEAVKYKLNIPKNYTVLFASSATECWEISSQSFDANFIHIYNGAFGKKWAHYNEQTNKSVTHYAYSPQKRISINKIKVDKGQKNIFCLTNCETSNTTKVHSKTIQKLRSRFPKSLIFVDATSAMSGVNINWLSADFWYASVQKCFGLPAGLSVMVCSPRAIKEIKQEDFHYNSLHSIYNNSLKLQTTHTPNILNIYLLKRVMENRPVISKVHDHLRKRGNHLKKELIKLGFTPLIDNTQLQSETVIGVKCDPEELEQIKKEALEKGILLGNGYGPWKNNSFRIANFPAHTDDDFEHLISFLKSFKKGMKS</sequence>
<dbReference type="PANTHER" id="PTHR21152:SF40">
    <property type="entry name" value="ALANINE--GLYOXYLATE AMINOTRANSFERASE"/>
    <property type="match status" value="1"/>
</dbReference>
<keyword evidence="2" id="KW-0663">Pyridoxal phosphate</keyword>